<organism evidence="2 3">
    <name type="scientific">Proteus mirabilis</name>
    <dbReference type="NCBI Taxonomy" id="584"/>
    <lineage>
        <taxon>Bacteria</taxon>
        <taxon>Pseudomonadati</taxon>
        <taxon>Pseudomonadota</taxon>
        <taxon>Gammaproteobacteria</taxon>
        <taxon>Enterobacterales</taxon>
        <taxon>Morganellaceae</taxon>
        <taxon>Proteus</taxon>
    </lineage>
</organism>
<dbReference type="SUPFAM" id="SSF52467">
    <property type="entry name" value="DHS-like NAD/FAD-binding domain"/>
    <property type="match status" value="1"/>
</dbReference>
<dbReference type="SUPFAM" id="SSF48452">
    <property type="entry name" value="TPR-like"/>
    <property type="match status" value="1"/>
</dbReference>
<dbReference type="EMBL" id="ABKSPD020000052">
    <property type="protein sequence ID" value="EKW9778383.1"/>
    <property type="molecule type" value="Genomic_DNA"/>
</dbReference>
<accession>A0AAN3Z074</accession>
<dbReference type="RefSeq" id="WP_049208738.1">
    <property type="nucleotide sequence ID" value="NZ_CAXOHW010000013.1"/>
</dbReference>
<evidence type="ECO:0000313" key="2">
    <source>
        <dbReference type="EMBL" id="EKW9778383.1"/>
    </source>
</evidence>
<name>A0AAN3Z074_PROMI</name>
<dbReference type="InterPro" id="IPR029035">
    <property type="entry name" value="DHS-like_NAD/FAD-binding_dom"/>
</dbReference>
<dbReference type="Gene3D" id="3.40.50.1220">
    <property type="entry name" value="TPP-binding domain"/>
    <property type="match status" value="1"/>
</dbReference>
<dbReference type="EMBL" id="ABKSPD020000001">
    <property type="protein sequence ID" value="EKW9774833.1"/>
    <property type="molecule type" value="Genomic_DNA"/>
</dbReference>
<evidence type="ECO:0000313" key="1">
    <source>
        <dbReference type="EMBL" id="EKW9774833.1"/>
    </source>
</evidence>
<reference evidence="2" key="1">
    <citation type="submission" date="2023-06" db="EMBL/GenBank/DDBJ databases">
        <authorList>
            <consortium name="Clinical and Environmental Microbiology Branch: Whole genome sequencing antimicrobial resistance pathogens in the healthcare setting"/>
        </authorList>
    </citation>
    <scope>NUCLEOTIDE SEQUENCE</scope>
    <source>
        <strain evidence="2">Microbial</strain>
    </source>
</reference>
<protein>
    <submittedName>
        <fullName evidence="2">SIR2 family protein</fullName>
    </submittedName>
</protein>
<dbReference type="InterPro" id="IPR011990">
    <property type="entry name" value="TPR-like_helical_dom_sf"/>
</dbReference>
<comment type="caution">
    <text evidence="2">The sequence shown here is derived from an EMBL/GenBank/DDBJ whole genome shotgun (WGS) entry which is preliminary data.</text>
</comment>
<dbReference type="Pfam" id="PF13289">
    <property type="entry name" value="SIR2_2"/>
    <property type="match status" value="1"/>
</dbReference>
<dbReference type="Proteomes" id="UP001171165">
    <property type="component" value="Unassembled WGS sequence"/>
</dbReference>
<dbReference type="AlphaFoldDB" id="A0AAN3Z074"/>
<gene>
    <name evidence="1" type="ORF">PW210_000599</name>
    <name evidence="2" type="ORF">PW210_004285</name>
</gene>
<proteinExistence type="predicted"/>
<evidence type="ECO:0000313" key="3">
    <source>
        <dbReference type="Proteomes" id="UP001171165"/>
    </source>
</evidence>
<sequence>MSNKLLDKIKHKKRTVKDLASFIKVSSGNIPNYSLFLGAGASVTSGILSGANLVKQWRKEIYERLSTEEYTEQDEAISWLKQNESDWYDESNEYSSLFEKKFDLPAQRRRFVEQQVDKKLPSIGYAYLVELFDKGYFDTVFTTNFDDLINEAFYQFSSNRPLLCAHDSSIKGISITSSRPKIIKLHGDYLFDGIKSSLSETSSLEINTKDKLIEFTKEYGMIFIGYSGNDKSIMNVMNSLIKQSEYLKNGIYWCKRKGDNISQDLFKFLNNDKVYYVEIDGFDELMAELFHEISNGEKLSLGGSEKESKRDKIIKGFISDKFNLSSSCYIEEDIKKLKKLTYAQDISSLINELSDDGVSNNNLKENDFRNLLKVDRLIKNNKLDDAINELERLISSVDNLSVQKKYIRKIINIYEIKNNTVKALEYSDFLISTDEFNYSYYLLKSNIITSSKERVLYLISLIDKFPYSVRFKNKLVTEMLSYIESYGESDSIKIDFAEKIINDSFKLDSGLSNEAWSINFNLLDLKYINALNKSEYLNKKKEILDRMYEINPHHMQYIGLYSSFSLPNDMFNMEEFKEKIKFMSGVMEVSSLDRNKYVLNNFCDLYFNLLSNKNKSNEVEVISLFNEFFDKNDILNKDKENIISTYFLLKASYELSINKNIENAVSNAIESIDKQFSIENSKRIFNILSLSDCYNFDEFFSYFEMKIPHSTLYLLKSEYYESKEDYKNSLLYLEKYLSKGGNYPNYLVRKSYIYLCSGDYGKAISIIDSNMDKIVSREVKDNLIINRELAKKELDLEIDKVALRNVISNGHSKDERAMGAYFILDDTLNAEKILNIEIESDYMNYYIYKRWPVVPNNVLDKYK</sequence>